<dbReference type="Proteomes" id="UP000664169">
    <property type="component" value="Unassembled WGS sequence"/>
</dbReference>
<protein>
    <submittedName>
        <fullName evidence="2">Uncharacterized protein</fullName>
    </submittedName>
</protein>
<dbReference type="OrthoDB" id="376826at2759"/>
<name>A0A8H3EHS4_9LECA</name>
<reference evidence="2" key="1">
    <citation type="submission" date="2021-03" db="EMBL/GenBank/DDBJ databases">
        <authorList>
            <person name="Tagirdzhanova G."/>
        </authorList>
    </citation>
    <scope>NUCLEOTIDE SEQUENCE</scope>
</reference>
<accession>A0A8H3EHS4</accession>
<dbReference type="AlphaFoldDB" id="A0A8H3EHS4"/>
<dbReference type="EMBL" id="CAJPDQ010000002">
    <property type="protein sequence ID" value="CAF9905489.1"/>
    <property type="molecule type" value="Genomic_DNA"/>
</dbReference>
<proteinExistence type="predicted"/>
<sequence length="215" mass="22868">MAPSETATTTISNGEKPILTKALQHLTSYPVVSDTISAYKSNAYGAKSIDLASHAQSHYIDPVLASKQGKQAQSYIHPYAAKADSLGEEGLKKVETHFPLIKEDTATVKDTVLTFLLVPVTLPLSYARWGYDWLSETYAKEVKVAAGGSGEGEAGLIAQGKAVVTTGLVAVGESAAWARDLLAKAEKDGGEKAREVKEKMSKKGQEAKKEINGST</sequence>
<evidence type="ECO:0000313" key="3">
    <source>
        <dbReference type="Proteomes" id="UP000664169"/>
    </source>
</evidence>
<organism evidence="2 3">
    <name type="scientific">Gomphillus americanus</name>
    <dbReference type="NCBI Taxonomy" id="1940652"/>
    <lineage>
        <taxon>Eukaryota</taxon>
        <taxon>Fungi</taxon>
        <taxon>Dikarya</taxon>
        <taxon>Ascomycota</taxon>
        <taxon>Pezizomycotina</taxon>
        <taxon>Lecanoromycetes</taxon>
        <taxon>OSLEUM clade</taxon>
        <taxon>Ostropomycetidae</taxon>
        <taxon>Ostropales</taxon>
        <taxon>Graphidaceae</taxon>
        <taxon>Gomphilloideae</taxon>
        <taxon>Gomphillus</taxon>
    </lineage>
</organism>
<keyword evidence="3" id="KW-1185">Reference proteome</keyword>
<evidence type="ECO:0000313" key="2">
    <source>
        <dbReference type="EMBL" id="CAF9905489.1"/>
    </source>
</evidence>
<gene>
    <name evidence="2" type="ORF">GOMPHAMPRED_003215</name>
</gene>
<evidence type="ECO:0000256" key="1">
    <source>
        <dbReference type="SAM" id="MobiDB-lite"/>
    </source>
</evidence>
<feature type="region of interest" description="Disordered" evidence="1">
    <location>
        <begin position="188"/>
        <end position="215"/>
    </location>
</feature>
<comment type="caution">
    <text evidence="2">The sequence shown here is derived from an EMBL/GenBank/DDBJ whole genome shotgun (WGS) entry which is preliminary data.</text>
</comment>